<evidence type="ECO:0000313" key="3">
    <source>
        <dbReference type="EMBL" id="KAK4278877.1"/>
    </source>
</evidence>
<dbReference type="GO" id="GO:0003676">
    <property type="term" value="F:nucleic acid binding"/>
    <property type="evidence" value="ECO:0007669"/>
    <property type="project" value="InterPro"/>
</dbReference>
<comment type="caution">
    <text evidence="3">The sequence shown here is derived from an EMBL/GenBank/DDBJ whole genome shotgun (WGS) entry which is preliminary data.</text>
</comment>
<dbReference type="Pfam" id="PF14111">
    <property type="entry name" value="DUF4283"/>
    <property type="match status" value="1"/>
</dbReference>
<dbReference type="PANTHER" id="PTHR31286:SF167">
    <property type="entry name" value="OS09G0268800 PROTEIN"/>
    <property type="match status" value="1"/>
</dbReference>
<protein>
    <recommendedName>
        <fullName evidence="2">CCHC-type domain-containing protein</fullName>
    </recommendedName>
</protein>
<dbReference type="PANTHER" id="PTHR31286">
    <property type="entry name" value="GLYCINE-RICH CELL WALL STRUCTURAL PROTEIN 1.8-LIKE"/>
    <property type="match status" value="1"/>
</dbReference>
<dbReference type="GO" id="GO:0008270">
    <property type="term" value="F:zinc ion binding"/>
    <property type="evidence" value="ECO:0007669"/>
    <property type="project" value="UniProtKB-KW"/>
</dbReference>
<dbReference type="Proteomes" id="UP001293593">
    <property type="component" value="Unassembled WGS sequence"/>
</dbReference>
<keyword evidence="1" id="KW-0862">Zinc</keyword>
<evidence type="ECO:0000256" key="1">
    <source>
        <dbReference type="PROSITE-ProRule" id="PRU00047"/>
    </source>
</evidence>
<dbReference type="InterPro" id="IPR040256">
    <property type="entry name" value="At4g02000-like"/>
</dbReference>
<keyword evidence="1" id="KW-0863">Zinc-finger</keyword>
<dbReference type="AlphaFoldDB" id="A0AAE1MX54"/>
<evidence type="ECO:0000259" key="2">
    <source>
        <dbReference type="PROSITE" id="PS50158"/>
    </source>
</evidence>
<gene>
    <name evidence="3" type="ORF">QN277_016658</name>
</gene>
<sequence>MEVGGSSSSKSMKEVVLSLDRRVENQGTTLVGKIITNKKLNIPAVIAMIKKGWQMDDDGVEVHDLERSQLVFLFRFHDVKGYARILRGRPWSIQGFLLNLQVWEECMVLQEVNFEESPFWVQFHGVPLEAFNCSNAKILGDVVGDTVMYEKPMIGDKLGRAFICVRSLVRLDEPLTSGFWVPREEKGPVWVNVKYERLPNFCYRCGRLGHDRRSCKEVIESGSKDKKDYVFGSWLSTASIRTMDDALEICRQNWVEAQFLERKESTAEPCRSRSPEKLFPVGKLKSVSVESQTNGKSGKEITCQRRGLDGQGDSGVVLVNTAQTSSVC</sequence>
<feature type="domain" description="CCHC-type" evidence="2">
    <location>
        <begin position="202"/>
        <end position="217"/>
    </location>
</feature>
<name>A0AAE1MX54_9FABA</name>
<dbReference type="Pfam" id="PF14392">
    <property type="entry name" value="zf-CCHC_4"/>
    <property type="match status" value="1"/>
</dbReference>
<dbReference type="InterPro" id="IPR025558">
    <property type="entry name" value="DUF4283"/>
</dbReference>
<dbReference type="PROSITE" id="PS50158">
    <property type="entry name" value="ZF_CCHC"/>
    <property type="match status" value="1"/>
</dbReference>
<keyword evidence="4" id="KW-1185">Reference proteome</keyword>
<keyword evidence="1" id="KW-0479">Metal-binding</keyword>
<dbReference type="EMBL" id="JAWXYG010000003">
    <property type="protein sequence ID" value="KAK4278877.1"/>
    <property type="molecule type" value="Genomic_DNA"/>
</dbReference>
<proteinExistence type="predicted"/>
<accession>A0AAE1MX54</accession>
<dbReference type="InterPro" id="IPR001878">
    <property type="entry name" value="Znf_CCHC"/>
</dbReference>
<reference evidence="3" key="1">
    <citation type="submission" date="2023-10" db="EMBL/GenBank/DDBJ databases">
        <title>Chromosome-level genome of the transformable northern wattle, Acacia crassicarpa.</title>
        <authorList>
            <person name="Massaro I."/>
            <person name="Sinha N.R."/>
            <person name="Poethig S."/>
            <person name="Leichty A.R."/>
        </authorList>
    </citation>
    <scope>NUCLEOTIDE SEQUENCE</scope>
    <source>
        <strain evidence="3">Acra3RX</strain>
        <tissue evidence="3">Leaf</tissue>
    </source>
</reference>
<evidence type="ECO:0000313" key="4">
    <source>
        <dbReference type="Proteomes" id="UP001293593"/>
    </source>
</evidence>
<dbReference type="InterPro" id="IPR025836">
    <property type="entry name" value="Zn_knuckle_CX2CX4HX4C"/>
</dbReference>
<organism evidence="3 4">
    <name type="scientific">Acacia crassicarpa</name>
    <name type="common">northern wattle</name>
    <dbReference type="NCBI Taxonomy" id="499986"/>
    <lineage>
        <taxon>Eukaryota</taxon>
        <taxon>Viridiplantae</taxon>
        <taxon>Streptophyta</taxon>
        <taxon>Embryophyta</taxon>
        <taxon>Tracheophyta</taxon>
        <taxon>Spermatophyta</taxon>
        <taxon>Magnoliopsida</taxon>
        <taxon>eudicotyledons</taxon>
        <taxon>Gunneridae</taxon>
        <taxon>Pentapetalae</taxon>
        <taxon>rosids</taxon>
        <taxon>fabids</taxon>
        <taxon>Fabales</taxon>
        <taxon>Fabaceae</taxon>
        <taxon>Caesalpinioideae</taxon>
        <taxon>mimosoid clade</taxon>
        <taxon>Acacieae</taxon>
        <taxon>Acacia</taxon>
    </lineage>
</organism>